<accession>A0ABX0X985</accession>
<proteinExistence type="predicted"/>
<feature type="transmembrane region" description="Helical" evidence="1">
    <location>
        <begin position="89"/>
        <end position="105"/>
    </location>
</feature>
<evidence type="ECO:0000313" key="3">
    <source>
        <dbReference type="Proteomes" id="UP000770785"/>
    </source>
</evidence>
<protein>
    <recommendedName>
        <fullName evidence="4">DoxX family protein</fullName>
    </recommendedName>
</protein>
<evidence type="ECO:0000256" key="1">
    <source>
        <dbReference type="SAM" id="Phobius"/>
    </source>
</evidence>
<keyword evidence="1" id="KW-0812">Transmembrane</keyword>
<comment type="caution">
    <text evidence="2">The sequence shown here is derived from an EMBL/GenBank/DDBJ whole genome shotgun (WGS) entry which is preliminary data.</text>
</comment>
<keyword evidence="1" id="KW-1133">Transmembrane helix</keyword>
<sequence>MSKQKIGLILLGLVGLALIGSGIFKIIGAAEMGESFGNANVPYILAATEFAIVIALAIPKTRMLGVILGASYFGGAICAAWLIEGEFPLPAMVLNTILYVGAYLYRPSLADGHPTVIAIT</sequence>
<evidence type="ECO:0000313" key="2">
    <source>
        <dbReference type="EMBL" id="NJC25566.1"/>
    </source>
</evidence>
<organism evidence="2 3">
    <name type="scientific">Neolewinella antarctica</name>
    <dbReference type="NCBI Taxonomy" id="442734"/>
    <lineage>
        <taxon>Bacteria</taxon>
        <taxon>Pseudomonadati</taxon>
        <taxon>Bacteroidota</taxon>
        <taxon>Saprospiria</taxon>
        <taxon>Saprospirales</taxon>
        <taxon>Lewinellaceae</taxon>
        <taxon>Neolewinella</taxon>
    </lineage>
</organism>
<dbReference type="EMBL" id="JAATJH010000001">
    <property type="protein sequence ID" value="NJC25566.1"/>
    <property type="molecule type" value="Genomic_DNA"/>
</dbReference>
<dbReference type="RefSeq" id="WP_168036315.1">
    <property type="nucleotide sequence ID" value="NZ_JAATJH010000001.1"/>
</dbReference>
<reference evidence="2 3" key="1">
    <citation type="submission" date="2020-03" db="EMBL/GenBank/DDBJ databases">
        <title>Genomic Encyclopedia of Type Strains, Phase IV (KMG-IV): sequencing the most valuable type-strain genomes for metagenomic binning, comparative biology and taxonomic classification.</title>
        <authorList>
            <person name="Goeker M."/>
        </authorList>
    </citation>
    <scope>NUCLEOTIDE SEQUENCE [LARGE SCALE GENOMIC DNA]</scope>
    <source>
        <strain evidence="2 3">DSM 105096</strain>
    </source>
</reference>
<feature type="transmembrane region" description="Helical" evidence="1">
    <location>
        <begin position="65"/>
        <end position="83"/>
    </location>
</feature>
<keyword evidence="3" id="KW-1185">Reference proteome</keyword>
<dbReference type="Proteomes" id="UP000770785">
    <property type="component" value="Unassembled WGS sequence"/>
</dbReference>
<name>A0ABX0X985_9BACT</name>
<keyword evidence="1" id="KW-0472">Membrane</keyword>
<feature type="transmembrane region" description="Helical" evidence="1">
    <location>
        <begin position="7"/>
        <end position="28"/>
    </location>
</feature>
<feature type="transmembrane region" description="Helical" evidence="1">
    <location>
        <begin position="40"/>
        <end position="58"/>
    </location>
</feature>
<gene>
    <name evidence="2" type="ORF">GGR27_001047</name>
</gene>
<evidence type="ECO:0008006" key="4">
    <source>
        <dbReference type="Google" id="ProtNLM"/>
    </source>
</evidence>